<feature type="compositionally biased region" description="Low complexity" evidence="1">
    <location>
        <begin position="111"/>
        <end position="131"/>
    </location>
</feature>
<proteinExistence type="predicted"/>
<feature type="compositionally biased region" description="Polar residues" evidence="1">
    <location>
        <begin position="95"/>
        <end position="110"/>
    </location>
</feature>
<feature type="compositionally biased region" description="Basic and acidic residues" evidence="1">
    <location>
        <begin position="145"/>
        <end position="169"/>
    </location>
</feature>
<evidence type="ECO:0000313" key="2">
    <source>
        <dbReference type="EMBL" id="SCL82646.1"/>
    </source>
</evidence>
<sequence length="169" mass="18923">MDQLNNTFKIFGTYQKKLQRPRILLRIYIIHVPNIKNTFNKSIYFFNEIINNISIDYNKVDPHADSDDNKSGSDGTGIELPTPDGPQPPQKDSHQTSSETSQNSLLPSSMEQTKTSQSSQDSSEKGSSGQSDQERPQKPVPTSVIKHENSGTEIKGNETPKIDDIYVLK</sequence>
<protein>
    <submittedName>
        <fullName evidence="2">Uncharacterized protein</fullName>
    </submittedName>
</protein>
<gene>
    <name evidence="2" type="ORF">PCHDS_000489400</name>
</gene>
<reference evidence="2" key="1">
    <citation type="submission" date="2016-08" db="EMBL/GenBank/DDBJ databases">
        <authorList>
            <consortium name="Pathogen Informatics"/>
        </authorList>
    </citation>
    <scope>NUCLEOTIDE SEQUENCE</scope>
    <source>
        <strain evidence="2">DS</strain>
    </source>
</reference>
<dbReference type="AlphaFoldDB" id="A0A1C6W916"/>
<dbReference type="Proteomes" id="UP000507536">
    <property type="component" value="Unassembled WGS sequence"/>
</dbReference>
<evidence type="ECO:0000256" key="1">
    <source>
        <dbReference type="SAM" id="MobiDB-lite"/>
    </source>
</evidence>
<dbReference type="EMBL" id="FMIN01000006">
    <property type="protein sequence ID" value="SCL82646.1"/>
    <property type="molecule type" value="Genomic_DNA"/>
</dbReference>
<feature type="region of interest" description="Disordered" evidence="1">
    <location>
        <begin position="63"/>
        <end position="169"/>
    </location>
</feature>
<name>A0A1C6W916_PLACE</name>
<accession>A0A1C6W916</accession>
<organism evidence="2">
    <name type="scientific">Plasmodium chabaudi adami</name>
    <dbReference type="NCBI Taxonomy" id="5826"/>
    <lineage>
        <taxon>Eukaryota</taxon>
        <taxon>Sar</taxon>
        <taxon>Alveolata</taxon>
        <taxon>Apicomplexa</taxon>
        <taxon>Aconoidasida</taxon>
        <taxon>Haemosporida</taxon>
        <taxon>Plasmodiidae</taxon>
        <taxon>Plasmodium</taxon>
        <taxon>Plasmodium (Vinckeia)</taxon>
    </lineage>
</organism>